<dbReference type="AlphaFoldDB" id="A0A9X4MVB8"/>
<protein>
    <submittedName>
        <fullName evidence="2">Uncharacterized protein</fullName>
    </submittedName>
</protein>
<dbReference type="EMBL" id="JANCMU010000001">
    <property type="protein sequence ID" value="MDG4945561.1"/>
    <property type="molecule type" value="Genomic_DNA"/>
</dbReference>
<proteinExistence type="predicted"/>
<dbReference type="Proteomes" id="UP001152599">
    <property type="component" value="Unassembled WGS sequence"/>
</dbReference>
<evidence type="ECO:0000313" key="2">
    <source>
        <dbReference type="EMBL" id="MDG4945561.1"/>
    </source>
</evidence>
<sequence>MKKIKLMALSLSVAFSFMSCKQESADQDHDMHDATEEMHEMAADEHEMMDDYHEAEQVSLNNGERWVVNEEMKPFVAEGEKLVAEYSGDYKKLAEELTVQNNQLIKSCTMEGTSHDELHKWLHPHLEMVKELGDMDNQEVADKQVNEIKKSYQVYHEYFQ</sequence>
<dbReference type="RefSeq" id="WP_304420146.1">
    <property type="nucleotide sequence ID" value="NZ_JANCMU010000001.1"/>
</dbReference>
<name>A0A9X4MVB8_9FLAO</name>
<gene>
    <name evidence="2" type="ORF">NMK71_03975</name>
</gene>
<evidence type="ECO:0000256" key="1">
    <source>
        <dbReference type="SAM" id="SignalP"/>
    </source>
</evidence>
<organism evidence="2 3">
    <name type="scientific">Profundicola chukchiensis</name>
    <dbReference type="NCBI Taxonomy" id="2961959"/>
    <lineage>
        <taxon>Bacteria</taxon>
        <taxon>Pseudomonadati</taxon>
        <taxon>Bacteroidota</taxon>
        <taxon>Flavobacteriia</taxon>
        <taxon>Flavobacteriales</taxon>
        <taxon>Weeksellaceae</taxon>
        <taxon>Profundicola</taxon>
    </lineage>
</organism>
<dbReference type="PROSITE" id="PS51257">
    <property type="entry name" value="PROKAR_LIPOPROTEIN"/>
    <property type="match status" value="1"/>
</dbReference>
<accession>A0A9X4MVB8</accession>
<keyword evidence="3" id="KW-1185">Reference proteome</keyword>
<evidence type="ECO:0000313" key="3">
    <source>
        <dbReference type="Proteomes" id="UP001152599"/>
    </source>
</evidence>
<reference evidence="2" key="1">
    <citation type="submission" date="2022-07" db="EMBL/GenBank/DDBJ databases">
        <title>Description and genome-wide analysis of Profundicola chukchiensis gen. nov., sp. nov., marine bacteria isolated from bottom sediments of the Chukchi Sea.</title>
        <authorList>
            <person name="Romanenko L."/>
            <person name="Otstavnykh N."/>
            <person name="Kurilenko V."/>
            <person name="Eremeev V."/>
            <person name="Velansky P."/>
            <person name="Mikhailov V."/>
            <person name="Isaeva M."/>
        </authorList>
    </citation>
    <scope>NUCLEOTIDE SEQUENCE</scope>
    <source>
        <strain evidence="2">KMM 9713</strain>
    </source>
</reference>
<keyword evidence="1" id="KW-0732">Signal</keyword>
<comment type="caution">
    <text evidence="2">The sequence shown here is derived from an EMBL/GenBank/DDBJ whole genome shotgun (WGS) entry which is preliminary data.</text>
</comment>
<feature type="chain" id="PRO_5040972149" evidence="1">
    <location>
        <begin position="22"/>
        <end position="160"/>
    </location>
</feature>
<feature type="signal peptide" evidence="1">
    <location>
        <begin position="1"/>
        <end position="21"/>
    </location>
</feature>